<evidence type="ECO:0000256" key="3">
    <source>
        <dbReference type="ARBA" id="ARBA00022723"/>
    </source>
</evidence>
<keyword evidence="2 8" id="KW-0004">4Fe-4S</keyword>
<organism evidence="11 12">
    <name type="scientific">Hahella chejuensis (strain KCTC 2396)</name>
    <dbReference type="NCBI Taxonomy" id="349521"/>
    <lineage>
        <taxon>Bacteria</taxon>
        <taxon>Pseudomonadati</taxon>
        <taxon>Pseudomonadota</taxon>
        <taxon>Gammaproteobacteria</taxon>
        <taxon>Oceanospirillales</taxon>
        <taxon>Hahellaceae</taxon>
        <taxon>Hahella</taxon>
    </lineage>
</organism>
<evidence type="ECO:0000256" key="7">
    <source>
        <dbReference type="ARBA" id="ARBA00023014"/>
    </source>
</evidence>
<dbReference type="Pfam" id="PF12838">
    <property type="entry name" value="Fer4_7"/>
    <property type="match status" value="1"/>
</dbReference>
<dbReference type="InterPro" id="IPR037225">
    <property type="entry name" value="Nuo51_FMN-bd_sf"/>
</dbReference>
<dbReference type="Gene3D" id="1.10.287.1490">
    <property type="match status" value="1"/>
</dbReference>
<feature type="binding site" evidence="8">
    <location>
        <position position="375"/>
    </location>
    <ligand>
        <name>[4Fe-4S] cluster</name>
        <dbReference type="ChEBI" id="CHEBI:49883"/>
        <label>1</label>
    </ligand>
</feature>
<reference evidence="11 12" key="1">
    <citation type="journal article" date="2005" name="Nucleic Acids Res.">
        <title>Genomic blueprint of Hahella chejuensis, a marine microbe producing an algicidal agent.</title>
        <authorList>
            <person name="Jeong H."/>
            <person name="Yim J.H."/>
            <person name="Lee C."/>
            <person name="Choi S.-H."/>
            <person name="Park Y.K."/>
            <person name="Yoon S.H."/>
            <person name="Hur C.-G."/>
            <person name="Kang H.-Y."/>
            <person name="Kim D."/>
            <person name="Lee H.H."/>
            <person name="Park K.H."/>
            <person name="Park S.-H."/>
            <person name="Park H.-S."/>
            <person name="Lee H.K."/>
            <person name="Oh T.K."/>
            <person name="Kim J.F."/>
        </authorList>
    </citation>
    <scope>NUCLEOTIDE SEQUENCE [LARGE SCALE GENOMIC DNA]</scope>
    <source>
        <strain evidence="11 12">KCTC 2396</strain>
    </source>
</reference>
<comment type="subcellular location">
    <subcellularLocation>
        <location evidence="8">Cell inner membrane</location>
        <topology evidence="8">Peripheral membrane protein</topology>
    </subcellularLocation>
</comment>
<feature type="binding site" evidence="8">
    <location>
        <position position="418"/>
    </location>
    <ligand>
        <name>[4Fe-4S] cluster</name>
        <dbReference type="ChEBI" id="CHEBI:49883"/>
        <label>1</label>
    </ligand>
</feature>
<dbReference type="eggNOG" id="COG4656">
    <property type="taxonomic scope" value="Bacteria"/>
</dbReference>
<name>Q2SKU6_HAHCH</name>
<dbReference type="PANTHER" id="PTHR43034">
    <property type="entry name" value="ION-TRANSLOCATING OXIDOREDUCTASE COMPLEX SUBUNIT C"/>
    <property type="match status" value="1"/>
</dbReference>
<feature type="region of interest" description="Disordered" evidence="9">
    <location>
        <begin position="1"/>
        <end position="25"/>
    </location>
</feature>
<comment type="cofactor">
    <cofactor evidence="8">
        <name>[4Fe-4S] cluster</name>
        <dbReference type="ChEBI" id="CHEBI:49883"/>
    </cofactor>
    <text evidence="8">Binds 2 [4Fe-4S] clusters per subunit.</text>
</comment>
<keyword evidence="6 8" id="KW-0408">Iron</keyword>
<dbReference type="PANTHER" id="PTHR43034:SF2">
    <property type="entry name" value="ION-TRANSLOCATING OXIDOREDUCTASE COMPLEX SUBUNIT C"/>
    <property type="match status" value="1"/>
</dbReference>
<dbReference type="STRING" id="349521.HCH_01892"/>
<comment type="subunit">
    <text evidence="8">The complex is composed of six subunits: RnfA, RnfB, RnfC, RnfD, RnfE and RnfG.</text>
</comment>
<feature type="domain" description="4Fe-4S ferredoxin-type" evidence="10">
    <location>
        <begin position="399"/>
        <end position="428"/>
    </location>
</feature>
<feature type="region of interest" description="Disordered" evidence="9">
    <location>
        <begin position="649"/>
        <end position="678"/>
    </location>
</feature>
<dbReference type="RefSeq" id="WP_011395799.1">
    <property type="nucleotide sequence ID" value="NC_007645.1"/>
</dbReference>
<protein>
    <recommendedName>
        <fullName evidence="8">Ion-translocating oxidoreductase complex subunit C</fullName>
        <ecNumber evidence="8">7.-.-.-</ecNumber>
    </recommendedName>
    <alternativeName>
        <fullName evidence="8">Rnf electron transport complex subunit C</fullName>
    </alternativeName>
</protein>
<dbReference type="EC" id="7.-.-.-" evidence="8"/>
<evidence type="ECO:0000313" key="11">
    <source>
        <dbReference type="EMBL" id="ABC28728.1"/>
    </source>
</evidence>
<sequence>MRQIWDFHGGVHPPENKSQSTSRPIRKATLPKTLILPLSQHIGQPAKALVAPGQKVLKGEVVAAAEGPVSVAVHASSSGTVTAVERRPVPHPSGLSDVCIVIETDGEDAWTHLTPCEDYRALSPEQLLERVRQGGIAGMGGAGFPTAIKLHPPRNDKVNALILNAAECEPYITADDMLMRERADEVIRGMEIMAQLLEPEECLIGIEDNKPEAIAALQQAASGTHIEVVVIPTKYPSGGEKQLIKILTGLEVPHGKIPADIGVMCQNVGTAAAVYRAVRFGEPLISRITTVTGDGVATPGNFEVLLGAPMSDLLQQAGFDADKTDRLIMGGPMMGFSLTDLDLPLVKTSNCIMAVSAKEFPRPDPAQACIRCGLCAEACPAELLPQQLYWFSKAQEFDKAENYNLFDCIECGACSYVCPSSIPLVQYYRYAKHQIRMTVQEQQKSDKARERFEFRQARLEREKEEKEARRKARAEAAAKAQAEKAAQQQDAPADVDPKKAAIEAAIKRAQAKRSPAPVQPQVNIAELQTNVDKAREKLEKVRETLAEADGANAAMQEKLRNAIAKNEERLAVAEKAHHDAQNSAPATPAASNAAPATQATDPEQQARAIARTRDKIKTLTQAIEACRETDPQRAAQLTETMEKTKAKLAELEAESAPTDKATDKPREPNLEELTSQVDKARDKLSMMQGMLDDAKAEQPADDAKIAKLQRAVEKNQDRLAAAQKTLEEAQTQAASSGVKAASPEEIEALTSALEKAQDKLAMMQNMLNEAQQESPVDEAKVAKLSRAVEKNQDRVEAARSALNEARGDAIANQTSTDGAGA</sequence>
<dbReference type="SUPFAM" id="SSF142019">
    <property type="entry name" value="Nqo1 FMN-binding domain-like"/>
    <property type="match status" value="1"/>
</dbReference>
<dbReference type="PROSITE" id="PS00198">
    <property type="entry name" value="4FE4S_FER_1"/>
    <property type="match status" value="1"/>
</dbReference>
<keyword evidence="12" id="KW-1185">Reference proteome</keyword>
<feature type="region of interest" description="Disordered" evidence="9">
    <location>
        <begin position="717"/>
        <end position="743"/>
    </location>
</feature>
<dbReference type="Pfam" id="PF10531">
    <property type="entry name" value="SLBB"/>
    <property type="match status" value="1"/>
</dbReference>
<dbReference type="HAMAP" id="MF_00461">
    <property type="entry name" value="RsxC_RnfC"/>
    <property type="match status" value="1"/>
</dbReference>
<dbReference type="AlphaFoldDB" id="Q2SKU6"/>
<accession>Q2SKU6</accession>
<gene>
    <name evidence="8 11" type="primary">rnfC</name>
    <name evidence="11" type="ordered locus">HCH_01892</name>
</gene>
<dbReference type="InterPro" id="IPR010208">
    <property type="entry name" value="Ion_transpt_RnfC/RsxC"/>
</dbReference>
<dbReference type="GO" id="GO:0009055">
    <property type="term" value="F:electron transfer activity"/>
    <property type="evidence" value="ECO:0007669"/>
    <property type="project" value="InterPro"/>
</dbReference>
<keyword evidence="5 8" id="KW-0249">Electron transport</keyword>
<keyword evidence="4 8" id="KW-0677">Repeat</keyword>
<keyword evidence="1 8" id="KW-0813">Transport</keyword>
<keyword evidence="8" id="KW-1003">Cell membrane</keyword>
<dbReference type="InterPro" id="IPR011538">
    <property type="entry name" value="Nuo51_FMN-bd"/>
</dbReference>
<dbReference type="GO" id="GO:0046872">
    <property type="term" value="F:metal ion binding"/>
    <property type="evidence" value="ECO:0007669"/>
    <property type="project" value="UniProtKB-KW"/>
</dbReference>
<dbReference type="PROSITE" id="PS51379">
    <property type="entry name" value="4FE4S_FER_2"/>
    <property type="match status" value="2"/>
</dbReference>
<keyword evidence="11" id="KW-0830">Ubiquinone</keyword>
<dbReference type="HOGENOM" id="CLU_010808_2_1_6"/>
<keyword evidence="7 8" id="KW-0411">Iron-sulfur</keyword>
<feature type="binding site" evidence="8">
    <location>
        <position position="369"/>
    </location>
    <ligand>
        <name>[4Fe-4S] cluster</name>
        <dbReference type="ChEBI" id="CHEBI:49883"/>
        <label>1</label>
    </ligand>
</feature>
<proteinExistence type="inferred from homology"/>
<feature type="binding site" evidence="8">
    <location>
        <position position="379"/>
    </location>
    <ligand>
        <name>[4Fe-4S] cluster</name>
        <dbReference type="ChEBI" id="CHEBI:49883"/>
        <label>2</label>
    </ligand>
</feature>
<dbReference type="SUPFAM" id="SSF46548">
    <property type="entry name" value="alpha-helical ferredoxin"/>
    <property type="match status" value="1"/>
</dbReference>
<dbReference type="NCBIfam" id="TIGR01945">
    <property type="entry name" value="rnfC"/>
    <property type="match status" value="1"/>
</dbReference>
<comment type="similarity">
    <text evidence="8">Belongs to the 4Fe4S bacterial-type ferredoxin family. RnfC subfamily.</text>
</comment>
<comment type="function">
    <text evidence="8">Part of a membrane-bound complex that couples electron transfer with translocation of ions across the membrane.</text>
</comment>
<feature type="compositionally biased region" description="Basic and acidic residues" evidence="9">
    <location>
        <begin position="460"/>
        <end position="476"/>
    </location>
</feature>
<dbReference type="OrthoDB" id="9767754at2"/>
<dbReference type="KEGG" id="hch:HCH_01892"/>
<dbReference type="GO" id="GO:0051539">
    <property type="term" value="F:4 iron, 4 sulfur cluster binding"/>
    <property type="evidence" value="ECO:0007669"/>
    <property type="project" value="UniProtKB-KW"/>
</dbReference>
<feature type="compositionally biased region" description="Low complexity" evidence="9">
    <location>
        <begin position="477"/>
        <end position="494"/>
    </location>
</feature>
<dbReference type="Gene3D" id="3.30.70.20">
    <property type="match status" value="1"/>
</dbReference>
<evidence type="ECO:0000256" key="1">
    <source>
        <dbReference type="ARBA" id="ARBA00022448"/>
    </source>
</evidence>
<keyword evidence="8" id="KW-1278">Translocase</keyword>
<feature type="region of interest" description="Disordered" evidence="9">
    <location>
        <begin position="573"/>
        <end position="607"/>
    </location>
</feature>
<evidence type="ECO:0000256" key="4">
    <source>
        <dbReference type="ARBA" id="ARBA00022737"/>
    </source>
</evidence>
<evidence type="ECO:0000256" key="8">
    <source>
        <dbReference type="HAMAP-Rule" id="MF_00461"/>
    </source>
</evidence>
<keyword evidence="8" id="KW-0472">Membrane</keyword>
<keyword evidence="8" id="KW-0997">Cell inner membrane</keyword>
<evidence type="ECO:0000313" key="12">
    <source>
        <dbReference type="Proteomes" id="UP000000238"/>
    </source>
</evidence>
<evidence type="ECO:0000256" key="9">
    <source>
        <dbReference type="SAM" id="MobiDB-lite"/>
    </source>
</evidence>
<evidence type="ECO:0000256" key="2">
    <source>
        <dbReference type="ARBA" id="ARBA00022485"/>
    </source>
</evidence>
<dbReference type="InterPro" id="IPR017900">
    <property type="entry name" value="4Fe4S_Fe_S_CS"/>
</dbReference>
<feature type="domain" description="4Fe-4S ferredoxin-type" evidence="10">
    <location>
        <begin position="359"/>
        <end position="389"/>
    </location>
</feature>
<evidence type="ECO:0000256" key="6">
    <source>
        <dbReference type="ARBA" id="ARBA00023004"/>
    </source>
</evidence>
<dbReference type="Gene3D" id="3.40.50.11540">
    <property type="entry name" value="NADH-ubiquinone oxidoreductase 51kDa subunit"/>
    <property type="match status" value="1"/>
</dbReference>
<dbReference type="GO" id="GO:0005886">
    <property type="term" value="C:plasma membrane"/>
    <property type="evidence" value="ECO:0007669"/>
    <property type="project" value="UniProtKB-SubCell"/>
</dbReference>
<feature type="region of interest" description="Disordered" evidence="9">
    <location>
        <begin position="460"/>
        <end position="496"/>
    </location>
</feature>
<dbReference type="Pfam" id="PF01512">
    <property type="entry name" value="Complex1_51K"/>
    <property type="match status" value="1"/>
</dbReference>
<feature type="compositionally biased region" description="Basic and acidic residues" evidence="9">
    <location>
        <begin position="660"/>
        <end position="669"/>
    </location>
</feature>
<feature type="binding site" evidence="8">
    <location>
        <position position="411"/>
    </location>
    <ligand>
        <name>[4Fe-4S] cluster</name>
        <dbReference type="ChEBI" id="CHEBI:49883"/>
        <label>2</label>
    </ligand>
</feature>
<evidence type="ECO:0000259" key="10">
    <source>
        <dbReference type="PROSITE" id="PS51379"/>
    </source>
</evidence>
<feature type="binding site" evidence="8">
    <location>
        <position position="414"/>
    </location>
    <ligand>
        <name>[4Fe-4S] cluster</name>
        <dbReference type="ChEBI" id="CHEBI:49883"/>
        <label>2</label>
    </ligand>
</feature>
<dbReference type="GO" id="GO:0022900">
    <property type="term" value="P:electron transport chain"/>
    <property type="evidence" value="ECO:0007669"/>
    <property type="project" value="UniProtKB-UniRule"/>
</dbReference>
<dbReference type="Pfam" id="PF13375">
    <property type="entry name" value="RnfC_N"/>
    <property type="match status" value="1"/>
</dbReference>
<dbReference type="NCBIfam" id="NF003454">
    <property type="entry name" value="PRK05035.1"/>
    <property type="match status" value="1"/>
</dbReference>
<dbReference type="Proteomes" id="UP000000238">
    <property type="component" value="Chromosome"/>
</dbReference>
<dbReference type="InterPro" id="IPR019554">
    <property type="entry name" value="Soluble_ligand-bd"/>
</dbReference>
<dbReference type="InterPro" id="IPR026902">
    <property type="entry name" value="RnfC_N"/>
</dbReference>
<feature type="compositionally biased region" description="Low complexity" evidence="9">
    <location>
        <begin position="581"/>
        <end position="600"/>
    </location>
</feature>
<keyword evidence="3 8" id="KW-0479">Metal-binding</keyword>
<dbReference type="FunFam" id="3.30.70.20:FF:000044">
    <property type="entry name" value="Ion-translocating oxidoreductase complex subunit C"/>
    <property type="match status" value="1"/>
</dbReference>
<dbReference type="EMBL" id="CP000155">
    <property type="protein sequence ID" value="ABC28728.1"/>
    <property type="molecule type" value="Genomic_DNA"/>
</dbReference>
<feature type="binding site" evidence="8">
    <location>
        <position position="372"/>
    </location>
    <ligand>
        <name>[4Fe-4S] cluster</name>
        <dbReference type="ChEBI" id="CHEBI:49883"/>
        <label>1</label>
    </ligand>
</feature>
<dbReference type="InterPro" id="IPR017896">
    <property type="entry name" value="4Fe4S_Fe-S-bd"/>
</dbReference>
<feature type="binding site" evidence="8">
    <location>
        <position position="408"/>
    </location>
    <ligand>
        <name>[4Fe-4S] cluster</name>
        <dbReference type="ChEBI" id="CHEBI:49883"/>
        <label>2</label>
    </ligand>
</feature>
<evidence type="ECO:0000256" key="5">
    <source>
        <dbReference type="ARBA" id="ARBA00022982"/>
    </source>
</evidence>
<dbReference type="eggNOG" id="COG1196">
    <property type="taxonomic scope" value="Bacteria"/>
</dbReference>